<protein>
    <recommendedName>
        <fullName evidence="3">Immunity protein 50 of polymorphic toxin system</fullName>
    </recommendedName>
</protein>
<evidence type="ECO:0000313" key="2">
    <source>
        <dbReference type="Proteomes" id="UP000442990"/>
    </source>
</evidence>
<accession>A0A7J5D4E1</accession>
<organism evidence="1 2">
    <name type="scientific">Streptomyces triticiradicis</name>
    <dbReference type="NCBI Taxonomy" id="2651189"/>
    <lineage>
        <taxon>Bacteria</taxon>
        <taxon>Bacillati</taxon>
        <taxon>Actinomycetota</taxon>
        <taxon>Actinomycetes</taxon>
        <taxon>Kitasatosporales</taxon>
        <taxon>Streptomycetaceae</taxon>
        <taxon>Streptomyces</taxon>
    </lineage>
</organism>
<name>A0A7J5D4E1_9ACTN</name>
<sequence length="165" mass="18269">MTVERFLVNPEPLRSLYGRVPDLIGIRIRSINLNWRGPVVTLRVDLPSFPETAPQEWIDAGLDTVQCQFQFTAAEGISLAGWAPPVVGSVETVPWGTERRVRVTAGGRGLSLDFTCSDSVRVAHVSAFRITESGSDDGVHLFMSKIDARRHGSLPGTEDRTFYER</sequence>
<dbReference type="AlphaFoldDB" id="A0A7J5D4E1"/>
<dbReference type="EMBL" id="WBKG01000062">
    <property type="protein sequence ID" value="KAB1977408.1"/>
    <property type="molecule type" value="Genomic_DNA"/>
</dbReference>
<reference evidence="1 2" key="1">
    <citation type="submission" date="2019-09" db="EMBL/GenBank/DDBJ databases">
        <title>Isolation and identification of active actinomycetes.</title>
        <authorList>
            <person name="Yu Z."/>
            <person name="Han C."/>
            <person name="Yu B."/>
        </authorList>
    </citation>
    <scope>NUCLEOTIDE SEQUENCE [LARGE SCALE GENOMIC DNA]</scope>
    <source>
        <strain evidence="1 2">NEAU-H2</strain>
    </source>
</reference>
<keyword evidence="2" id="KW-1185">Reference proteome</keyword>
<evidence type="ECO:0000313" key="1">
    <source>
        <dbReference type="EMBL" id="KAB1977408.1"/>
    </source>
</evidence>
<dbReference type="InterPro" id="IPR028957">
    <property type="entry name" value="Imm50"/>
</dbReference>
<dbReference type="RefSeq" id="WP_151474701.1">
    <property type="nucleotide sequence ID" value="NZ_WBKG01000062.1"/>
</dbReference>
<evidence type="ECO:0008006" key="3">
    <source>
        <dbReference type="Google" id="ProtNLM"/>
    </source>
</evidence>
<gene>
    <name evidence="1" type="ORF">F8144_42150</name>
</gene>
<proteinExistence type="predicted"/>
<dbReference type="Proteomes" id="UP000442990">
    <property type="component" value="Unassembled WGS sequence"/>
</dbReference>
<comment type="caution">
    <text evidence="1">The sequence shown here is derived from an EMBL/GenBank/DDBJ whole genome shotgun (WGS) entry which is preliminary data.</text>
</comment>
<dbReference type="Pfam" id="PF15594">
    <property type="entry name" value="Imm50"/>
    <property type="match status" value="1"/>
</dbReference>